<dbReference type="Proteomes" id="UP000308549">
    <property type="component" value="Unassembled WGS sequence"/>
</dbReference>
<gene>
    <name evidence="2" type="ORF">B0A50_03031</name>
</gene>
<reference evidence="2 3" key="1">
    <citation type="submission" date="2017-03" db="EMBL/GenBank/DDBJ databases">
        <title>Genomes of endolithic fungi from Antarctica.</title>
        <authorList>
            <person name="Coleine C."/>
            <person name="Masonjones S."/>
            <person name="Stajich J.E."/>
        </authorList>
    </citation>
    <scope>NUCLEOTIDE SEQUENCE [LARGE SCALE GENOMIC DNA]</scope>
    <source>
        <strain evidence="2 3">CCFEE 6315</strain>
    </source>
</reference>
<evidence type="ECO:0000313" key="2">
    <source>
        <dbReference type="EMBL" id="TKA28703.1"/>
    </source>
</evidence>
<evidence type="ECO:0000256" key="1">
    <source>
        <dbReference type="SAM" id="MobiDB-lite"/>
    </source>
</evidence>
<feature type="region of interest" description="Disordered" evidence="1">
    <location>
        <begin position="122"/>
        <end position="149"/>
    </location>
</feature>
<evidence type="ECO:0000313" key="3">
    <source>
        <dbReference type="Proteomes" id="UP000308549"/>
    </source>
</evidence>
<feature type="region of interest" description="Disordered" evidence="1">
    <location>
        <begin position="174"/>
        <end position="208"/>
    </location>
</feature>
<feature type="compositionally biased region" description="Polar residues" evidence="1">
    <location>
        <begin position="11"/>
        <end position="43"/>
    </location>
</feature>
<dbReference type="EMBL" id="NAJL01000017">
    <property type="protein sequence ID" value="TKA28703.1"/>
    <property type="molecule type" value="Genomic_DNA"/>
</dbReference>
<feature type="region of interest" description="Disordered" evidence="1">
    <location>
        <begin position="1"/>
        <end position="83"/>
    </location>
</feature>
<proteinExistence type="predicted"/>
<name>A0A4U0U199_9PEZI</name>
<accession>A0A4U0U199</accession>
<feature type="compositionally biased region" description="Basic residues" evidence="1">
    <location>
        <begin position="1"/>
        <end position="10"/>
    </location>
</feature>
<dbReference type="AlphaFoldDB" id="A0A4U0U199"/>
<sequence length="208" mass="21674">MTSRGSKHSQKSASHEASGSLQQRTYATSAQGHALSLATSSMQRPMPQTPQHPGSGYQDQVQSQRFHSQQAQAADSTMVTGRVSHYSTGGGAYHATSRPYSEAGVFSHMGSHLSATAPYPGSIGDADLGDPPRASRTAGCVASPSRGYPSGTPSISYCGRAAHHDNVVPFPLGTAPNARGTSYSLPTQRFLDGGDPPYVAGGQGQRNK</sequence>
<feature type="compositionally biased region" description="Polar residues" evidence="1">
    <location>
        <begin position="49"/>
        <end position="79"/>
    </location>
</feature>
<protein>
    <submittedName>
        <fullName evidence="2">Uncharacterized protein</fullName>
    </submittedName>
</protein>
<organism evidence="2 3">
    <name type="scientific">Salinomyces thailandicus</name>
    <dbReference type="NCBI Taxonomy" id="706561"/>
    <lineage>
        <taxon>Eukaryota</taxon>
        <taxon>Fungi</taxon>
        <taxon>Dikarya</taxon>
        <taxon>Ascomycota</taxon>
        <taxon>Pezizomycotina</taxon>
        <taxon>Dothideomycetes</taxon>
        <taxon>Dothideomycetidae</taxon>
        <taxon>Mycosphaerellales</taxon>
        <taxon>Teratosphaeriaceae</taxon>
        <taxon>Salinomyces</taxon>
    </lineage>
</organism>
<keyword evidence="3" id="KW-1185">Reference proteome</keyword>
<comment type="caution">
    <text evidence="2">The sequence shown here is derived from an EMBL/GenBank/DDBJ whole genome shotgun (WGS) entry which is preliminary data.</text>
</comment>